<keyword evidence="2" id="KW-1185">Reference proteome</keyword>
<accession>A0A1H2N5T3</accession>
<gene>
    <name evidence="1" type="ORF">SAMN04488544_3381</name>
</gene>
<dbReference type="Proteomes" id="UP000198825">
    <property type="component" value="Chromosome I"/>
</dbReference>
<dbReference type="EMBL" id="LT629799">
    <property type="protein sequence ID" value="SDV00830.1"/>
    <property type="molecule type" value="Genomic_DNA"/>
</dbReference>
<reference evidence="2" key="1">
    <citation type="submission" date="2016-10" db="EMBL/GenBank/DDBJ databases">
        <authorList>
            <person name="Varghese N."/>
            <person name="Submissions S."/>
        </authorList>
    </citation>
    <scope>NUCLEOTIDE SEQUENCE [LARGE SCALE GENOMIC DNA]</scope>
    <source>
        <strain evidence="2">DSM 21743</strain>
    </source>
</reference>
<organism evidence="1 2">
    <name type="scientific">Microlunatus sagamiharensis</name>
    <dbReference type="NCBI Taxonomy" id="546874"/>
    <lineage>
        <taxon>Bacteria</taxon>
        <taxon>Bacillati</taxon>
        <taxon>Actinomycetota</taxon>
        <taxon>Actinomycetes</taxon>
        <taxon>Propionibacteriales</taxon>
        <taxon>Propionibacteriaceae</taxon>
        <taxon>Microlunatus</taxon>
    </lineage>
</organism>
<evidence type="ECO:0000313" key="2">
    <source>
        <dbReference type="Proteomes" id="UP000198825"/>
    </source>
</evidence>
<dbReference type="AlphaFoldDB" id="A0A1H2N5T3"/>
<name>A0A1H2N5T3_9ACTN</name>
<proteinExistence type="predicted"/>
<sequence length="111" mass="12663">MFRDAIGTLSLDGEVVGYIASRVSTFWGLGRPTGLQECLWLYFHYLDDPDGNAERSHLWEEDYPPWAIRPELESGSFYDHDRDATYEVRWLEGPARRDALDLIGLGDGVTP</sequence>
<evidence type="ECO:0000313" key="1">
    <source>
        <dbReference type="EMBL" id="SDV00830.1"/>
    </source>
</evidence>
<protein>
    <submittedName>
        <fullName evidence="1">Uncharacterized protein</fullName>
    </submittedName>
</protein>